<dbReference type="Gene3D" id="1.25.40.10">
    <property type="entry name" value="Tetratricopeptide repeat domain"/>
    <property type="match status" value="1"/>
</dbReference>
<organism evidence="1 2">
    <name type="scientific">Edwardsiella anguillarum ET080813</name>
    <dbReference type="NCBI Taxonomy" id="667120"/>
    <lineage>
        <taxon>Bacteria</taxon>
        <taxon>Pseudomonadati</taxon>
        <taxon>Pseudomonadota</taxon>
        <taxon>Gammaproteobacteria</taxon>
        <taxon>Enterobacterales</taxon>
        <taxon>Hafniaceae</taxon>
        <taxon>Edwardsiella</taxon>
    </lineage>
</organism>
<dbReference type="RefSeq" id="WP_012847736.1">
    <property type="nucleotide sequence ID" value="NZ_CP006664.1"/>
</dbReference>
<sequence>MTEQDDLATLHGFFNQGGTLQALMDIAPDDLDHVYSYACQLFDAEDYAGAKRFYLLLARLSHWQYEYWLSLGLCCQRLEEHDQAVFCFGQAGLLRLDDPQPAYLAGLSYRQMGQTALAGKAFSAALKWCAAKPQYQAIKGEILRQFTPVTEETQP</sequence>
<evidence type="ECO:0000313" key="2">
    <source>
        <dbReference type="Proteomes" id="UP000028681"/>
    </source>
</evidence>
<dbReference type="HOGENOM" id="CLU_093829_3_1_6"/>
<protein>
    <submittedName>
        <fullName evidence="1">Type III secretion low calcium response chaperone</fullName>
    </submittedName>
</protein>
<dbReference type="GeneID" id="72527759"/>
<reference evidence="1 2" key="1">
    <citation type="journal article" date="2012" name="PLoS ONE">
        <title>Edwardsiella comparative phylogenomics reveal the new intra/inter-species taxonomic relationships, virulence evolution and niche adaptation mechanisms.</title>
        <authorList>
            <person name="Yang M."/>
            <person name="Lv Y."/>
            <person name="Xiao J."/>
            <person name="Wu H."/>
            <person name="Zheng H."/>
            <person name="Liu Q."/>
            <person name="Zhang Y."/>
            <person name="Wang Q."/>
        </authorList>
    </citation>
    <scope>NUCLEOTIDE SEQUENCE [LARGE SCALE GENOMIC DNA]</scope>
    <source>
        <strain evidence="2">080813</strain>
    </source>
</reference>
<dbReference type="InterPro" id="IPR005415">
    <property type="entry name" value="T3SS_Ca_resp_chp_LcrH/SycD"/>
</dbReference>
<evidence type="ECO:0000313" key="1">
    <source>
        <dbReference type="EMBL" id="AIJ09186.1"/>
    </source>
</evidence>
<gene>
    <name evidence="1" type="primary">escA</name>
    <name evidence="1" type="ORF">ETEE_2753</name>
</gene>
<dbReference type="SUPFAM" id="SSF48452">
    <property type="entry name" value="TPR-like"/>
    <property type="match status" value="1"/>
</dbReference>
<dbReference type="PRINTS" id="PR01595">
    <property type="entry name" value="SYCDCHAPRONE"/>
</dbReference>
<dbReference type="AlphaFoldDB" id="A0A076LMQ6"/>
<name>A0A076LMQ6_9GAMM</name>
<dbReference type="Pfam" id="PF13181">
    <property type="entry name" value="TPR_8"/>
    <property type="match status" value="2"/>
</dbReference>
<dbReference type="PIRSF" id="PIRSF003165">
    <property type="entry name" value="Chaperone_SicA"/>
    <property type="match status" value="1"/>
</dbReference>
<dbReference type="InterPro" id="IPR016379">
    <property type="entry name" value="T3SS_Ca_resp_chp_LcrH/SycD_sub"/>
</dbReference>
<dbReference type="Proteomes" id="UP000028681">
    <property type="component" value="Chromosome"/>
</dbReference>
<dbReference type="EMBL" id="CP006664">
    <property type="protein sequence ID" value="AIJ09186.1"/>
    <property type="molecule type" value="Genomic_DNA"/>
</dbReference>
<dbReference type="NCBIfam" id="TIGR02552">
    <property type="entry name" value="LcrH_SycD"/>
    <property type="match status" value="1"/>
</dbReference>
<dbReference type="KEGG" id="ete:ETEE_2753"/>
<proteinExistence type="predicted"/>
<dbReference type="InterPro" id="IPR019734">
    <property type="entry name" value="TPR_rpt"/>
</dbReference>
<accession>A0A076LMQ6</accession>
<dbReference type="InterPro" id="IPR011990">
    <property type="entry name" value="TPR-like_helical_dom_sf"/>
</dbReference>